<evidence type="ECO:0000256" key="5">
    <source>
        <dbReference type="ARBA" id="ARBA00022944"/>
    </source>
</evidence>
<protein>
    <submittedName>
        <fullName evidence="7">CDP-glycerol:poly(Glycerophosphate) glycerophosphotransferase</fullName>
        <ecNumber evidence="7">2.7.8.12</ecNumber>
    </submittedName>
</protein>
<keyword evidence="3" id="KW-1003">Cell membrane</keyword>
<dbReference type="STRING" id="1450648.CLORY_21370"/>
<dbReference type="SUPFAM" id="SSF53756">
    <property type="entry name" value="UDP-Glycosyltransferase/glycogen phosphorylase"/>
    <property type="match status" value="1"/>
</dbReference>
<accession>A0A1V4IQ82</accession>
<organism evidence="7 8">
    <name type="scientific">Clostridium oryzae</name>
    <dbReference type="NCBI Taxonomy" id="1450648"/>
    <lineage>
        <taxon>Bacteria</taxon>
        <taxon>Bacillati</taxon>
        <taxon>Bacillota</taxon>
        <taxon>Clostridia</taxon>
        <taxon>Eubacteriales</taxon>
        <taxon>Clostridiaceae</taxon>
        <taxon>Clostridium</taxon>
    </lineage>
</organism>
<keyword evidence="6" id="KW-0472">Membrane</keyword>
<keyword evidence="8" id="KW-1185">Reference proteome</keyword>
<evidence type="ECO:0000256" key="3">
    <source>
        <dbReference type="ARBA" id="ARBA00022475"/>
    </source>
</evidence>
<evidence type="ECO:0000313" key="8">
    <source>
        <dbReference type="Proteomes" id="UP000190080"/>
    </source>
</evidence>
<sequence length="908" mass="106443">MDKEEVLIKNIYLLENKIFLETEKTIDKLCLKSFNSSLLFKVVQNTIDLEQLIKENASFFEYASLCKVCAVKDNNSLVNLKIQLVDQAKKEYICKGVHFLVNEDVYNVDIYLNSVGEINIEINIGNDEKPILAETIYADDRQINLSVALPKTYMSSLTSDVGSCLNSKVLLFSQDNNILEYKCKAIDKNILHFAIGFDSFPLNKDNTFKAVLRLEGRYPKKIRLKKNIHFKRVKLIDKTTVKSLIVTSDEEHNELAFIIDSRISVLPKVDKVHVDNEDVIIEGTLNSTLYAYDHPSIKAKLRLINTESNIQIADDINVEKDRFLYKIRKSDIFELKKVAYGSWNMNIDILRDGQVIDSKPLKYVDESQVVLISNELYNDRDTSFMELFLEGEEKNLQLKIAGRVTIKQILNIRVSGSRLKIKYRTRENVEALLDKKDIRTSIMNSVEELKCQKVVKLGKKTYACYYTANDIKKFMDETFKNGLALITAVDGKEYTNLVPEINKYSVYFSFMEHLVNSRKYKILCIKLYNKLFTKMPIKKKRVIFESFLGRNMSGNPKYIYNYFVENGLDKEYELIWSLNDLNEDIPGNVKKVKRKTLKYYYYMATSGYWVLNARHLEEIQKRQGVTFLQTWHGTPLKKLGDDMFNVTMAGMKDINQYKEKFFKSSRQWDYLIAQNDYSAEIFKRAFRFYKKMLDYGYPANDILYRHNNKEDIDKLKDRLRIPKDKKVILYAPTWREDNFYQKGHYKATMELNLDKMQEKLGEEYVLLLKMHYLITNSINIENYKGFAFDLSQNSDIQELYLISDILITDYSSVMFDYSNLKRPIIFFTYDWDKYMSELRGAYFDLKAEAPGPIVKTTDEVVDSILNYKKLGSMYIEKQQNFYNKFCHIDDGKAAERVVNEVFLHKKEK</sequence>
<comment type="subcellular location">
    <subcellularLocation>
        <location evidence="1">Cell membrane</location>
        <topology evidence="1">Peripheral membrane protein</topology>
    </subcellularLocation>
</comment>
<dbReference type="InterPro" id="IPR007554">
    <property type="entry name" value="Glycerophosphate_synth"/>
</dbReference>
<dbReference type="GO" id="GO:0019350">
    <property type="term" value="P:teichoic acid biosynthetic process"/>
    <property type="evidence" value="ECO:0007669"/>
    <property type="project" value="UniProtKB-KW"/>
</dbReference>
<dbReference type="GO" id="GO:0005886">
    <property type="term" value="C:plasma membrane"/>
    <property type="evidence" value="ECO:0007669"/>
    <property type="project" value="UniProtKB-SubCell"/>
</dbReference>
<dbReference type="AlphaFoldDB" id="A0A1V4IQ82"/>
<dbReference type="OrthoDB" id="9807097at2"/>
<comment type="caution">
    <text evidence="7">The sequence shown here is derived from an EMBL/GenBank/DDBJ whole genome shotgun (WGS) entry which is preliminary data.</text>
</comment>
<evidence type="ECO:0000256" key="6">
    <source>
        <dbReference type="ARBA" id="ARBA00023136"/>
    </source>
</evidence>
<comment type="similarity">
    <text evidence="2">Belongs to the CDP-glycerol glycerophosphotransferase family.</text>
</comment>
<reference evidence="7 8" key="1">
    <citation type="submission" date="2017-03" db="EMBL/GenBank/DDBJ databases">
        <title>Genome sequence of Clostridium oryzae DSM 28571.</title>
        <authorList>
            <person name="Poehlein A."/>
            <person name="Daniel R."/>
        </authorList>
    </citation>
    <scope>NUCLEOTIDE SEQUENCE [LARGE SCALE GENOMIC DNA]</scope>
    <source>
        <strain evidence="7 8">DSM 28571</strain>
    </source>
</reference>
<dbReference type="Pfam" id="PF04464">
    <property type="entry name" value="Glyphos_transf"/>
    <property type="match status" value="1"/>
</dbReference>
<dbReference type="Proteomes" id="UP000190080">
    <property type="component" value="Unassembled WGS sequence"/>
</dbReference>
<dbReference type="RefSeq" id="WP_079424118.1">
    <property type="nucleotide sequence ID" value="NZ_MZGV01000020.1"/>
</dbReference>
<evidence type="ECO:0000313" key="7">
    <source>
        <dbReference type="EMBL" id="OPJ61637.1"/>
    </source>
</evidence>
<dbReference type="EC" id="2.7.8.12" evidence="7"/>
<dbReference type="PANTHER" id="PTHR37316:SF3">
    <property type="entry name" value="TEICHOIC ACID GLYCEROL-PHOSPHATE TRANSFERASE"/>
    <property type="match status" value="1"/>
</dbReference>
<keyword evidence="5" id="KW-0777">Teichoic acid biosynthesis</keyword>
<gene>
    <name evidence="7" type="primary">tagF_3</name>
    <name evidence="7" type="ORF">CLORY_21370</name>
</gene>
<evidence type="ECO:0000256" key="4">
    <source>
        <dbReference type="ARBA" id="ARBA00022679"/>
    </source>
</evidence>
<keyword evidence="4 7" id="KW-0808">Transferase</keyword>
<evidence type="ECO:0000256" key="2">
    <source>
        <dbReference type="ARBA" id="ARBA00010488"/>
    </source>
</evidence>
<dbReference type="InterPro" id="IPR051612">
    <property type="entry name" value="Teichoic_Acid_Biosynth"/>
</dbReference>
<dbReference type="Gene3D" id="3.40.50.11820">
    <property type="match status" value="1"/>
</dbReference>
<dbReference type="Gene3D" id="3.40.50.12580">
    <property type="match status" value="1"/>
</dbReference>
<name>A0A1V4IQ82_9CLOT</name>
<dbReference type="PANTHER" id="PTHR37316">
    <property type="entry name" value="TEICHOIC ACID GLYCEROL-PHOSPHATE PRIMASE"/>
    <property type="match status" value="1"/>
</dbReference>
<dbReference type="GO" id="GO:0047355">
    <property type="term" value="F:CDP-glycerol glycerophosphotransferase activity"/>
    <property type="evidence" value="ECO:0007669"/>
    <property type="project" value="UniProtKB-EC"/>
</dbReference>
<proteinExistence type="inferred from homology"/>
<dbReference type="EMBL" id="MZGV01000020">
    <property type="protein sequence ID" value="OPJ61637.1"/>
    <property type="molecule type" value="Genomic_DNA"/>
</dbReference>
<evidence type="ECO:0000256" key="1">
    <source>
        <dbReference type="ARBA" id="ARBA00004202"/>
    </source>
</evidence>
<dbReference type="InterPro" id="IPR043149">
    <property type="entry name" value="TagF_N"/>
</dbReference>
<dbReference type="InterPro" id="IPR043148">
    <property type="entry name" value="TagF_C"/>
</dbReference>